<keyword evidence="3" id="KW-1185">Reference proteome</keyword>
<evidence type="ECO:0000313" key="2">
    <source>
        <dbReference type="EMBL" id="TNN65327.1"/>
    </source>
</evidence>
<comment type="caution">
    <text evidence="2">The sequence shown here is derived from an EMBL/GenBank/DDBJ whole genome shotgun (WGS) entry which is preliminary data.</text>
</comment>
<proteinExistence type="predicted"/>
<feature type="compositionally biased region" description="Low complexity" evidence="1">
    <location>
        <begin position="113"/>
        <end position="126"/>
    </location>
</feature>
<evidence type="ECO:0000313" key="3">
    <source>
        <dbReference type="Proteomes" id="UP000314294"/>
    </source>
</evidence>
<gene>
    <name evidence="2" type="ORF">EYF80_024482</name>
</gene>
<protein>
    <submittedName>
        <fullName evidence="2">Uncharacterized protein</fullName>
    </submittedName>
</protein>
<sequence length="360" mass="38300">MIGPKAREEIQSVCLVTLRFLWGRRLSSPSFESLIAVDAREKKFLQEIKQNQKLFLTMTRLDRHVSTRATSPPRRGGEFSEPDVYGDTLLFLVSPALPSNRPESAEAADFTEGGSSQGSSAGTSAGLQERGRVKPGVAGRRGRRRGGRGGRYGPEPAHARGGLSRVAEVLRGGPAGGPARRGGPGDGHARRCERMLWVVAERVVSGRLQGEGLVETVSGEVPVVGGRKIEPVGGHALLRRQVPAAVRPGAGGRVFELRAHGDGLAAEEAALGQGAQVLLREVALREAASRQQLLALCRGGVVLVRQNHVHVDVVVGGRIQNADVEAQEGEHPPGGEGNIFTSFIFSVSSLQHLVILSIHV</sequence>
<name>A0A4Z2HHL5_9TELE</name>
<dbReference type="EMBL" id="SRLO01000237">
    <property type="protein sequence ID" value="TNN65327.1"/>
    <property type="molecule type" value="Genomic_DNA"/>
</dbReference>
<feature type="region of interest" description="Disordered" evidence="1">
    <location>
        <begin position="100"/>
        <end position="163"/>
    </location>
</feature>
<dbReference type="Proteomes" id="UP000314294">
    <property type="component" value="Unassembled WGS sequence"/>
</dbReference>
<accession>A0A4Z2HHL5</accession>
<dbReference type="AlphaFoldDB" id="A0A4Z2HHL5"/>
<organism evidence="2 3">
    <name type="scientific">Liparis tanakae</name>
    <name type="common">Tanaka's snailfish</name>
    <dbReference type="NCBI Taxonomy" id="230148"/>
    <lineage>
        <taxon>Eukaryota</taxon>
        <taxon>Metazoa</taxon>
        <taxon>Chordata</taxon>
        <taxon>Craniata</taxon>
        <taxon>Vertebrata</taxon>
        <taxon>Euteleostomi</taxon>
        <taxon>Actinopterygii</taxon>
        <taxon>Neopterygii</taxon>
        <taxon>Teleostei</taxon>
        <taxon>Neoteleostei</taxon>
        <taxon>Acanthomorphata</taxon>
        <taxon>Eupercaria</taxon>
        <taxon>Perciformes</taxon>
        <taxon>Cottioidei</taxon>
        <taxon>Cottales</taxon>
        <taxon>Liparidae</taxon>
        <taxon>Liparis</taxon>
    </lineage>
</organism>
<evidence type="ECO:0000256" key="1">
    <source>
        <dbReference type="SAM" id="MobiDB-lite"/>
    </source>
</evidence>
<reference evidence="2 3" key="1">
    <citation type="submission" date="2019-03" db="EMBL/GenBank/DDBJ databases">
        <title>First draft genome of Liparis tanakae, snailfish: a comprehensive survey of snailfish specific genes.</title>
        <authorList>
            <person name="Kim W."/>
            <person name="Song I."/>
            <person name="Jeong J.-H."/>
            <person name="Kim D."/>
            <person name="Kim S."/>
            <person name="Ryu S."/>
            <person name="Song J.Y."/>
            <person name="Lee S.K."/>
        </authorList>
    </citation>
    <scope>NUCLEOTIDE SEQUENCE [LARGE SCALE GENOMIC DNA]</scope>
    <source>
        <tissue evidence="2">Muscle</tissue>
    </source>
</reference>